<evidence type="ECO:0000313" key="2">
    <source>
        <dbReference type="Proteomes" id="UP000248168"/>
    </source>
</evidence>
<dbReference type="OrthoDB" id="9951554at2"/>
<name>A0A330L6N4_9BACT</name>
<accession>A0A330L6N4</accession>
<gene>
    <name evidence="1" type="ORF">NITLEN_30278</name>
</gene>
<dbReference type="AlphaFoldDB" id="A0A330L6N4"/>
<dbReference type="RefSeq" id="WP_121989663.1">
    <property type="nucleotide sequence ID" value="NZ_OUNR01000016.1"/>
</dbReference>
<dbReference type="InParanoid" id="A0A330L6N4"/>
<evidence type="ECO:0000313" key="1">
    <source>
        <dbReference type="EMBL" id="SPP65364.1"/>
    </source>
</evidence>
<protein>
    <submittedName>
        <fullName evidence="1">Uncharacterized protein</fullName>
    </submittedName>
</protein>
<sequence>MPQVATHPDAERIADNLRKTTELTELGLTLRQAMLAQTHPQGQGIVQVMHEIRLAKEQAWRQGRS</sequence>
<organism evidence="1 2">
    <name type="scientific">Nitrospira lenta</name>
    <dbReference type="NCBI Taxonomy" id="1436998"/>
    <lineage>
        <taxon>Bacteria</taxon>
        <taxon>Pseudomonadati</taxon>
        <taxon>Nitrospirota</taxon>
        <taxon>Nitrospiria</taxon>
        <taxon>Nitrospirales</taxon>
        <taxon>Nitrospiraceae</taxon>
        <taxon>Nitrospira</taxon>
    </lineage>
</organism>
<reference evidence="2" key="1">
    <citation type="submission" date="2018-04" db="EMBL/GenBank/DDBJ databases">
        <authorList>
            <person name="Lucker S."/>
            <person name="Sakoula D."/>
        </authorList>
    </citation>
    <scope>NUCLEOTIDE SEQUENCE [LARGE SCALE GENOMIC DNA]</scope>
</reference>
<dbReference type="Proteomes" id="UP000248168">
    <property type="component" value="Unassembled WGS sequence"/>
</dbReference>
<proteinExistence type="predicted"/>
<keyword evidence="2" id="KW-1185">Reference proteome</keyword>
<dbReference type="EMBL" id="OUNR01000016">
    <property type="protein sequence ID" value="SPP65364.1"/>
    <property type="molecule type" value="Genomic_DNA"/>
</dbReference>